<dbReference type="Proteomes" id="UP000036681">
    <property type="component" value="Unplaced"/>
</dbReference>
<organism evidence="1 2">
    <name type="scientific">Ascaris lumbricoides</name>
    <name type="common">Giant roundworm</name>
    <dbReference type="NCBI Taxonomy" id="6252"/>
    <lineage>
        <taxon>Eukaryota</taxon>
        <taxon>Metazoa</taxon>
        <taxon>Ecdysozoa</taxon>
        <taxon>Nematoda</taxon>
        <taxon>Chromadorea</taxon>
        <taxon>Rhabditida</taxon>
        <taxon>Spirurina</taxon>
        <taxon>Ascaridomorpha</taxon>
        <taxon>Ascaridoidea</taxon>
        <taxon>Ascarididae</taxon>
        <taxon>Ascaris</taxon>
    </lineage>
</organism>
<accession>A0A0M3IBH0</accession>
<evidence type="ECO:0000313" key="2">
    <source>
        <dbReference type="WBParaSite" id="ALUE_0001506601-mRNA-1"/>
    </source>
</evidence>
<reference evidence="2" key="1">
    <citation type="submission" date="2017-02" db="UniProtKB">
        <authorList>
            <consortium name="WormBaseParasite"/>
        </authorList>
    </citation>
    <scope>IDENTIFICATION</scope>
</reference>
<dbReference type="PROSITE" id="PS51257">
    <property type="entry name" value="PROKAR_LIPOPROTEIN"/>
    <property type="match status" value="1"/>
</dbReference>
<keyword evidence="1" id="KW-1185">Reference proteome</keyword>
<dbReference type="WBParaSite" id="ALUE_0001506601-mRNA-1">
    <property type="protein sequence ID" value="ALUE_0001506601-mRNA-1"/>
    <property type="gene ID" value="ALUE_0001506601"/>
</dbReference>
<protein>
    <submittedName>
        <fullName evidence="2">Uncharacterized protein</fullName>
    </submittedName>
</protein>
<sequence>MVQSEQRVLTSLYLSRYHLTIHCSSWTIALSCHIWDRQPWRQGRI</sequence>
<name>A0A0M3IBH0_ASCLU</name>
<dbReference type="AlphaFoldDB" id="A0A0M3IBH0"/>
<evidence type="ECO:0000313" key="1">
    <source>
        <dbReference type="Proteomes" id="UP000036681"/>
    </source>
</evidence>
<proteinExistence type="predicted"/>